<reference evidence="2 3" key="1">
    <citation type="journal article" date="2011" name="Cell">
        <title>The monarch butterfly genome yields insights into long-distance migration.</title>
        <authorList>
            <person name="Zhan S."/>
            <person name="Merlin C."/>
            <person name="Boore J.L."/>
            <person name="Reppert S.M."/>
        </authorList>
    </citation>
    <scope>NUCLEOTIDE SEQUENCE [LARGE SCALE GENOMIC DNA]</scope>
    <source>
        <strain evidence="2">F-2</strain>
    </source>
</reference>
<feature type="compositionally biased region" description="Basic and acidic residues" evidence="1">
    <location>
        <begin position="99"/>
        <end position="110"/>
    </location>
</feature>
<dbReference type="Proteomes" id="UP000007151">
    <property type="component" value="Unassembled WGS sequence"/>
</dbReference>
<dbReference type="KEGG" id="dpl:KGM_201390"/>
<protein>
    <submittedName>
        <fullName evidence="2">Uncharacterized protein</fullName>
    </submittedName>
</protein>
<sequence>MSWQPFVSICGAKKSLKSGAGEDDVYKPVWLYYDAIETFLAPVYKCHVTINTEEGLISPVLPNVDDETHNDNELINDQHDEQNSEKQKPANNKKLLNHLSKESKPVKIVK</sequence>
<feature type="compositionally biased region" description="Basic and acidic residues" evidence="1">
    <location>
        <begin position="66"/>
        <end position="88"/>
    </location>
</feature>
<dbReference type="AlphaFoldDB" id="A0A212FHJ3"/>
<feature type="region of interest" description="Disordered" evidence="1">
    <location>
        <begin position="59"/>
        <end position="110"/>
    </location>
</feature>
<dbReference type="EMBL" id="AGBW02008503">
    <property type="protein sequence ID" value="OWR53195.1"/>
    <property type="molecule type" value="Genomic_DNA"/>
</dbReference>
<proteinExistence type="predicted"/>
<name>A0A212FHJ3_DANPL</name>
<accession>A0A212FHJ3</accession>
<keyword evidence="3" id="KW-1185">Reference proteome</keyword>
<comment type="caution">
    <text evidence="2">The sequence shown here is derived from an EMBL/GenBank/DDBJ whole genome shotgun (WGS) entry which is preliminary data.</text>
</comment>
<evidence type="ECO:0000313" key="3">
    <source>
        <dbReference type="Proteomes" id="UP000007151"/>
    </source>
</evidence>
<evidence type="ECO:0000256" key="1">
    <source>
        <dbReference type="SAM" id="MobiDB-lite"/>
    </source>
</evidence>
<gene>
    <name evidence="2" type="ORF">KGM_201390</name>
</gene>
<dbReference type="OrthoDB" id="6776070at2759"/>
<organism evidence="2 3">
    <name type="scientific">Danaus plexippus plexippus</name>
    <dbReference type="NCBI Taxonomy" id="278856"/>
    <lineage>
        <taxon>Eukaryota</taxon>
        <taxon>Metazoa</taxon>
        <taxon>Ecdysozoa</taxon>
        <taxon>Arthropoda</taxon>
        <taxon>Hexapoda</taxon>
        <taxon>Insecta</taxon>
        <taxon>Pterygota</taxon>
        <taxon>Neoptera</taxon>
        <taxon>Endopterygota</taxon>
        <taxon>Lepidoptera</taxon>
        <taxon>Glossata</taxon>
        <taxon>Ditrysia</taxon>
        <taxon>Papilionoidea</taxon>
        <taxon>Nymphalidae</taxon>
        <taxon>Danainae</taxon>
        <taxon>Danaini</taxon>
        <taxon>Danaina</taxon>
        <taxon>Danaus</taxon>
        <taxon>Danaus</taxon>
    </lineage>
</organism>
<evidence type="ECO:0000313" key="2">
    <source>
        <dbReference type="EMBL" id="OWR53195.1"/>
    </source>
</evidence>